<evidence type="ECO:0000313" key="1">
    <source>
        <dbReference type="EMBL" id="KRZ31849.1"/>
    </source>
</evidence>
<evidence type="ECO:0000313" key="2">
    <source>
        <dbReference type="Proteomes" id="UP000054805"/>
    </source>
</evidence>
<proteinExistence type="predicted"/>
<protein>
    <submittedName>
        <fullName evidence="1">Uncharacterized protein</fullName>
    </submittedName>
</protein>
<comment type="caution">
    <text evidence="1">The sequence shown here is derived from an EMBL/GenBank/DDBJ whole genome shotgun (WGS) entry which is preliminary data.</text>
</comment>
<dbReference type="Proteomes" id="UP000054805">
    <property type="component" value="Unassembled WGS sequence"/>
</dbReference>
<dbReference type="AlphaFoldDB" id="A0A0V1JA85"/>
<sequence length="140" mass="16124">MYEELSEERSDACELASICFVHLNSHIDVMKQLATGCHYNFDQKLCHVMFHVQFPCTICTGHVLHRMECPVGAKQEFGKLRLVCETRFKLAIMLIACLPFSRVSSHFVPTLLVKRLFVRFLLKLESTRGKKSTICIQDQC</sequence>
<dbReference type="EMBL" id="JYDS01000021">
    <property type="protein sequence ID" value="KRZ31849.1"/>
    <property type="molecule type" value="Genomic_DNA"/>
</dbReference>
<reference evidence="1 2" key="1">
    <citation type="submission" date="2015-01" db="EMBL/GenBank/DDBJ databases">
        <title>Evolution of Trichinella species and genotypes.</title>
        <authorList>
            <person name="Korhonen P.K."/>
            <person name="Edoardo P."/>
            <person name="Giuseppe L.R."/>
            <person name="Gasser R.B."/>
        </authorList>
    </citation>
    <scope>NUCLEOTIDE SEQUENCE [LARGE SCALE GENOMIC DNA]</scope>
    <source>
        <strain evidence="1">ISS588</strain>
    </source>
</reference>
<name>A0A0V1JA85_TRIPS</name>
<accession>A0A0V1JA85</accession>
<keyword evidence="2" id="KW-1185">Reference proteome</keyword>
<gene>
    <name evidence="1" type="ORF">T4B_2352</name>
</gene>
<organism evidence="1 2">
    <name type="scientific">Trichinella pseudospiralis</name>
    <name type="common">Parasitic roundworm</name>
    <dbReference type="NCBI Taxonomy" id="6337"/>
    <lineage>
        <taxon>Eukaryota</taxon>
        <taxon>Metazoa</taxon>
        <taxon>Ecdysozoa</taxon>
        <taxon>Nematoda</taxon>
        <taxon>Enoplea</taxon>
        <taxon>Dorylaimia</taxon>
        <taxon>Trichinellida</taxon>
        <taxon>Trichinellidae</taxon>
        <taxon>Trichinella</taxon>
    </lineage>
</organism>